<evidence type="ECO:0000256" key="1">
    <source>
        <dbReference type="SAM" id="MobiDB-lite"/>
    </source>
</evidence>
<dbReference type="OrthoDB" id="3772513at2759"/>
<dbReference type="EMBL" id="KE747838">
    <property type="protein sequence ID" value="RMZ73139.1"/>
    <property type="molecule type" value="Genomic_DNA"/>
</dbReference>
<gene>
    <name evidence="2" type="ORF">GMOD_00009657</name>
</gene>
<sequence length="446" mass="50492">MAMETFDRVSSNTFVLPPPDHSQEPSHLSPKTSLETRYLYGSVPFQTTHRVIVLVSIIPFSITSHRGQIFYRAEAFYAPCCQGLGIEELMPIIVSTAQKMYSMHMPYHHWNFNVADVWQQIQAPKEVAHESLPCSEKASLIHNYLLEFLETPSEKEEFPRQVGYLTFPPEKHLWLDKFTERASRPPLAERSNSCTTREADESAIQYSHDQNNQACPVIKLAEEFLNRFRDMKSCSKFSELPIPIQSLEGLDTMRSESATQAFTCCALVASQANEQLKHATFNRFISLCFFLIWEALACESGKAGARVLITAQINAQMKKAGFRGSSRSLKNLRDETAFVNQLVASVDSIHGTGVASLVFYHIFSSSNYHLVRRMNRYSTARKRLAIRAICEHLDVVETRRTSLPTLRIQDILKELMPSLHDGLINSSIGYVEVGTVVAVEEDSDFP</sequence>
<reference evidence="2 3" key="1">
    <citation type="journal article" date="2014" name="PLoS ONE">
        <title>De novo Genome Assembly of the Fungal Plant Pathogen Pyrenophora semeniperda.</title>
        <authorList>
            <person name="Soliai M.M."/>
            <person name="Meyer S.E."/>
            <person name="Udall J.A."/>
            <person name="Elzinga D.E."/>
            <person name="Hermansen R.A."/>
            <person name="Bodily P.M."/>
            <person name="Hart A.A."/>
            <person name="Coleman C.E."/>
        </authorList>
    </citation>
    <scope>NUCLEOTIDE SEQUENCE [LARGE SCALE GENOMIC DNA]</scope>
    <source>
        <strain evidence="2 3">CCB06</strain>
        <tissue evidence="2">Mycelium</tissue>
    </source>
</reference>
<feature type="region of interest" description="Disordered" evidence="1">
    <location>
        <begin position="1"/>
        <end position="30"/>
    </location>
</feature>
<dbReference type="AlphaFoldDB" id="A0A3M7MFI2"/>
<organism evidence="2 3">
    <name type="scientific">Pyrenophora seminiperda CCB06</name>
    <dbReference type="NCBI Taxonomy" id="1302712"/>
    <lineage>
        <taxon>Eukaryota</taxon>
        <taxon>Fungi</taxon>
        <taxon>Dikarya</taxon>
        <taxon>Ascomycota</taxon>
        <taxon>Pezizomycotina</taxon>
        <taxon>Dothideomycetes</taxon>
        <taxon>Pleosporomycetidae</taxon>
        <taxon>Pleosporales</taxon>
        <taxon>Pleosporineae</taxon>
        <taxon>Pleosporaceae</taxon>
        <taxon>Pyrenophora</taxon>
    </lineage>
</organism>
<protein>
    <submittedName>
        <fullName evidence="2">Uncharacterized protein</fullName>
    </submittedName>
</protein>
<evidence type="ECO:0000313" key="2">
    <source>
        <dbReference type="EMBL" id="RMZ73139.1"/>
    </source>
</evidence>
<keyword evidence="3" id="KW-1185">Reference proteome</keyword>
<proteinExistence type="predicted"/>
<dbReference type="Proteomes" id="UP000265663">
    <property type="component" value="Unassembled WGS sequence"/>
</dbReference>
<name>A0A3M7MFI2_9PLEO</name>
<accession>A0A3M7MFI2</accession>
<evidence type="ECO:0000313" key="3">
    <source>
        <dbReference type="Proteomes" id="UP000265663"/>
    </source>
</evidence>